<sequence>MQTHDPLVQCPFEKSHMIYKSRLITHLTKCQKNHMGEGKIPCPLNATHFVQEQLMTYHMSFECTDRGDIERLQYQIEAPATTYFPPVEEPILPPAEENWDSSDAPTYNLEQALSERAPVLRSLNVAPNNAAIEQRFSVNKECLVENLHEDSFIAQRVTYDAVTAAGGLLNK</sequence>
<dbReference type="SUPFAM" id="SSF57667">
    <property type="entry name" value="beta-beta-alpha zinc fingers"/>
    <property type="match status" value="1"/>
</dbReference>
<organism evidence="5">
    <name type="scientific">Timema bartmani</name>
    <dbReference type="NCBI Taxonomy" id="61472"/>
    <lineage>
        <taxon>Eukaryota</taxon>
        <taxon>Metazoa</taxon>
        <taxon>Ecdysozoa</taxon>
        <taxon>Arthropoda</taxon>
        <taxon>Hexapoda</taxon>
        <taxon>Insecta</taxon>
        <taxon>Pterygota</taxon>
        <taxon>Neoptera</taxon>
        <taxon>Polyneoptera</taxon>
        <taxon>Phasmatodea</taxon>
        <taxon>Timematodea</taxon>
        <taxon>Timematoidea</taxon>
        <taxon>Timematidae</taxon>
        <taxon>Timema</taxon>
    </lineage>
</organism>
<dbReference type="AlphaFoldDB" id="A0A7R9F7C6"/>
<feature type="domain" description="CHHC U11-48K-type" evidence="4">
    <location>
        <begin position="7"/>
        <end position="34"/>
    </location>
</feature>
<dbReference type="PROSITE" id="PS51800">
    <property type="entry name" value="ZF_CHHC_U11_48K"/>
    <property type="match status" value="1"/>
</dbReference>
<reference evidence="5" key="1">
    <citation type="submission" date="2020-11" db="EMBL/GenBank/DDBJ databases">
        <authorList>
            <person name="Tran Van P."/>
        </authorList>
    </citation>
    <scope>NUCLEOTIDE SEQUENCE</scope>
</reference>
<dbReference type="Pfam" id="PF05253">
    <property type="entry name" value="zf-U11-48K"/>
    <property type="match status" value="2"/>
</dbReference>
<proteinExistence type="predicted"/>
<name>A0A7R9F7C6_9NEOP</name>
<gene>
    <name evidence="5" type="ORF">TBIB3V08_LOCUS10655</name>
</gene>
<keyword evidence="1" id="KW-0479">Metal-binding</keyword>
<dbReference type="InterPro" id="IPR036236">
    <property type="entry name" value="Znf_C2H2_sf"/>
</dbReference>
<evidence type="ECO:0000313" key="5">
    <source>
        <dbReference type="EMBL" id="CAD7448368.1"/>
    </source>
</evidence>
<dbReference type="EMBL" id="OD569895">
    <property type="protein sequence ID" value="CAD7448368.1"/>
    <property type="molecule type" value="Genomic_DNA"/>
</dbReference>
<evidence type="ECO:0000259" key="4">
    <source>
        <dbReference type="PROSITE" id="PS51800"/>
    </source>
</evidence>
<evidence type="ECO:0000256" key="2">
    <source>
        <dbReference type="ARBA" id="ARBA00022771"/>
    </source>
</evidence>
<evidence type="ECO:0000256" key="3">
    <source>
        <dbReference type="ARBA" id="ARBA00022833"/>
    </source>
</evidence>
<dbReference type="GO" id="GO:0008270">
    <property type="term" value="F:zinc ion binding"/>
    <property type="evidence" value="ECO:0007669"/>
    <property type="project" value="UniProtKB-KW"/>
</dbReference>
<dbReference type="InterPro" id="IPR022776">
    <property type="entry name" value="TRM13/UPF0224_CHHC_Znf_dom"/>
</dbReference>
<evidence type="ECO:0000256" key="1">
    <source>
        <dbReference type="ARBA" id="ARBA00022723"/>
    </source>
</evidence>
<keyword evidence="3" id="KW-0862">Zinc</keyword>
<accession>A0A7R9F7C6</accession>
<protein>
    <recommendedName>
        <fullName evidence="4">CHHC U11-48K-type domain-containing protein</fullName>
    </recommendedName>
</protein>
<keyword evidence="2" id="KW-0863">Zinc-finger</keyword>